<evidence type="ECO:0000256" key="7">
    <source>
        <dbReference type="PIRSR" id="PIRSR001112-1"/>
    </source>
</evidence>
<feature type="domain" description="Epoxide hydrolase N-terminal" evidence="9">
    <location>
        <begin position="54"/>
        <end position="162"/>
    </location>
</feature>
<keyword evidence="11" id="KW-1185">Reference proteome</keyword>
<dbReference type="InterPro" id="IPR000639">
    <property type="entry name" value="Epox_hydrolase-like"/>
</dbReference>
<dbReference type="InterPro" id="IPR029058">
    <property type="entry name" value="AB_hydrolase_fold"/>
</dbReference>
<evidence type="ECO:0000256" key="2">
    <source>
        <dbReference type="ARBA" id="ARBA00004111"/>
    </source>
</evidence>
<dbReference type="PIRSF" id="PIRSF001112">
    <property type="entry name" value="Epoxide_hydrolase"/>
    <property type="match status" value="1"/>
</dbReference>
<accession>A0A0N4YVR5</accession>
<evidence type="ECO:0000256" key="4">
    <source>
        <dbReference type="ARBA" id="ARBA00022797"/>
    </source>
</evidence>
<keyword evidence="6" id="KW-0472">Membrane</keyword>
<evidence type="ECO:0000256" key="5">
    <source>
        <dbReference type="ARBA" id="ARBA00022801"/>
    </source>
</evidence>
<comment type="catalytic activity">
    <reaction evidence="6">
        <text>cis-stilbene oxide + H2O = (1R,2R)-hydrobenzoin</text>
        <dbReference type="Rhea" id="RHEA:23900"/>
        <dbReference type="ChEBI" id="CHEBI:15377"/>
        <dbReference type="ChEBI" id="CHEBI:50004"/>
        <dbReference type="ChEBI" id="CHEBI:50014"/>
        <dbReference type="EC" id="3.3.2.9"/>
    </reaction>
</comment>
<feature type="signal peptide" evidence="8">
    <location>
        <begin position="1"/>
        <end position="16"/>
    </location>
</feature>
<feature type="chain" id="PRO_5043126077" description="Epoxide hydrolase" evidence="8">
    <location>
        <begin position="17"/>
        <end position="458"/>
    </location>
</feature>
<name>A0A0N4YVR5_NIPBR</name>
<evidence type="ECO:0000256" key="3">
    <source>
        <dbReference type="ARBA" id="ARBA00010088"/>
    </source>
</evidence>
<evidence type="ECO:0000313" key="12">
    <source>
        <dbReference type="WBParaSite" id="NBR_0002133701-mRNA-1"/>
    </source>
</evidence>
<keyword evidence="6" id="KW-0256">Endoplasmic reticulum</keyword>
<dbReference type="GO" id="GO:0097176">
    <property type="term" value="P:epoxide metabolic process"/>
    <property type="evidence" value="ECO:0007669"/>
    <property type="project" value="TreeGrafter"/>
</dbReference>
<comment type="similarity">
    <text evidence="3 6">Belongs to the peptidase S33 family.</text>
</comment>
<feature type="active site" description="Proton donor" evidence="7">
    <location>
        <position position="379"/>
    </location>
</feature>
<dbReference type="OMA" id="VGVHVNY"/>
<reference evidence="12" key="1">
    <citation type="submission" date="2017-02" db="UniProtKB">
        <authorList>
            <consortium name="WormBaseParasite"/>
        </authorList>
    </citation>
    <scope>IDENTIFICATION</scope>
</reference>
<dbReference type="AlphaFoldDB" id="A0A0N4YVR5"/>
<organism evidence="12">
    <name type="scientific">Nippostrongylus brasiliensis</name>
    <name type="common">Rat hookworm</name>
    <dbReference type="NCBI Taxonomy" id="27835"/>
    <lineage>
        <taxon>Eukaryota</taxon>
        <taxon>Metazoa</taxon>
        <taxon>Ecdysozoa</taxon>
        <taxon>Nematoda</taxon>
        <taxon>Chromadorea</taxon>
        <taxon>Rhabditida</taxon>
        <taxon>Rhabditina</taxon>
        <taxon>Rhabditomorpha</taxon>
        <taxon>Strongyloidea</taxon>
        <taxon>Heligmosomidae</taxon>
        <taxon>Nippostrongylus</taxon>
    </lineage>
</organism>
<evidence type="ECO:0000256" key="6">
    <source>
        <dbReference type="PIRNR" id="PIRNR001112"/>
    </source>
</evidence>
<evidence type="ECO:0000313" key="11">
    <source>
        <dbReference type="Proteomes" id="UP000271162"/>
    </source>
</evidence>
<comment type="catalytic activity">
    <reaction evidence="1 6">
        <text>1-(4-methoxyphenyl)-N-methyl-N-[(3-methyloxetan-3-yl)methyl]methanamine + H2O = 2-{[(4-methoxybenzyl)(methyl)amino]methyl}-2-methylpropane-1,3-diol</text>
        <dbReference type="Rhea" id="RHEA:55764"/>
        <dbReference type="ChEBI" id="CHEBI:15377"/>
        <dbReference type="ChEBI" id="CHEBI:139161"/>
        <dbReference type="ChEBI" id="CHEBI:139164"/>
        <dbReference type="EC" id="3.3.2.9"/>
    </reaction>
</comment>
<dbReference type="WBParaSite" id="NBR_0002133701-mRNA-1">
    <property type="protein sequence ID" value="NBR_0002133701-mRNA-1"/>
    <property type="gene ID" value="NBR_0002133701"/>
</dbReference>
<gene>
    <name evidence="10" type="ORF">NBR_LOCUS21338</name>
</gene>
<dbReference type="Gene3D" id="3.40.50.1820">
    <property type="entry name" value="alpha/beta hydrolase"/>
    <property type="match status" value="1"/>
</dbReference>
<dbReference type="PRINTS" id="PR00412">
    <property type="entry name" value="EPOXHYDRLASE"/>
</dbReference>
<keyword evidence="5 6" id="KW-0378">Hydrolase</keyword>
<sequence length="458" mass="52496">MGLVLHLFLALALSSCSYIIYVTYLAPPGEVEVKVEENGWFGSGEPRSDDLGVYPFQVNVTPEELEDLKQRLERSRVSHTPLEDSNDFWYGFNSYELEVFREYWLRSYDWKKHEKIINGFKQFKTEIEGIKVHFIHEQAASGYKRVVPLLIVHGWPGNVFEFYKLIPMLTDPKKHGIKSEIAFEVVAPSIPGYGWSEQPKRTGFSQVVCARVFRKLMERLGIKKFYLQGGDWGSLIVSNLAKLYPAQVFGVHVNMLGVMPGSSIRAFLLEVVGTYLPKLLFSNSENHNHNFFGKFFNIIVESGYMHLQATKPDTVGTALNDSPLGLAAYILEKFSSWTNLENRALPDGGLTKKFTRDELLTIVMIYWLNGNIVSSQRFYREFYLDKRNDALSKHYQHVPTAHLSCLNEMFDRTPPEISSVMYNVTHYTALPDAGHFAAFEMPRHVATDVFDFVKSLER</sequence>
<dbReference type="EMBL" id="UYSL01026207">
    <property type="protein sequence ID" value="VDL85084.1"/>
    <property type="molecule type" value="Genomic_DNA"/>
</dbReference>
<reference evidence="10 11" key="2">
    <citation type="submission" date="2018-11" db="EMBL/GenBank/DDBJ databases">
        <authorList>
            <consortium name="Pathogen Informatics"/>
        </authorList>
    </citation>
    <scope>NUCLEOTIDE SEQUENCE [LARGE SCALE GENOMIC DNA]</scope>
</reference>
<dbReference type="GO" id="GO:0005789">
    <property type="term" value="C:endoplasmic reticulum membrane"/>
    <property type="evidence" value="ECO:0007669"/>
    <property type="project" value="UniProtKB-SubCell"/>
</dbReference>
<evidence type="ECO:0000256" key="8">
    <source>
        <dbReference type="SAM" id="SignalP"/>
    </source>
</evidence>
<evidence type="ECO:0000313" key="10">
    <source>
        <dbReference type="EMBL" id="VDL85084.1"/>
    </source>
</evidence>
<dbReference type="PANTHER" id="PTHR21661:SF35">
    <property type="entry name" value="EPOXIDE HYDROLASE"/>
    <property type="match status" value="1"/>
</dbReference>
<dbReference type="InterPro" id="IPR010497">
    <property type="entry name" value="Epoxide_hydro_N"/>
</dbReference>
<dbReference type="Pfam" id="PF06441">
    <property type="entry name" value="EHN"/>
    <property type="match status" value="1"/>
</dbReference>
<dbReference type="PANTHER" id="PTHR21661">
    <property type="entry name" value="EPOXIDE HYDROLASE 1-RELATED"/>
    <property type="match status" value="1"/>
</dbReference>
<dbReference type="Proteomes" id="UP000271162">
    <property type="component" value="Unassembled WGS sequence"/>
</dbReference>
<feature type="active site" description="Nucleophile" evidence="7">
    <location>
        <position position="231"/>
    </location>
</feature>
<dbReference type="GO" id="GO:0033961">
    <property type="term" value="F:cis-stilbene-oxide hydrolase activity"/>
    <property type="evidence" value="ECO:0007669"/>
    <property type="project" value="UniProtKB-UniRule"/>
</dbReference>
<dbReference type="STRING" id="27835.A0A0N4YVR5"/>
<proteinExistence type="inferred from homology"/>
<comment type="subcellular location">
    <subcellularLocation>
        <location evidence="6">Endoplasmic reticulum membrane</location>
    </subcellularLocation>
    <subcellularLocation>
        <location evidence="2">Microsome membrane</location>
        <topology evidence="2">Single-pass membrane protein</topology>
    </subcellularLocation>
</comment>
<evidence type="ECO:0000256" key="1">
    <source>
        <dbReference type="ARBA" id="ARBA00000221"/>
    </source>
</evidence>
<dbReference type="SUPFAM" id="SSF53474">
    <property type="entry name" value="alpha/beta-Hydrolases"/>
    <property type="match status" value="1"/>
</dbReference>
<keyword evidence="8" id="KW-0732">Signal</keyword>
<dbReference type="EC" id="3.3.2.9" evidence="6"/>
<protein>
    <recommendedName>
        <fullName evidence="6">Epoxide hydrolase</fullName>
        <ecNumber evidence="6">3.3.2.9</ecNumber>
    </recommendedName>
</protein>
<keyword evidence="4 6" id="KW-0058">Aromatic hydrocarbons catabolism</keyword>
<dbReference type="InterPro" id="IPR016292">
    <property type="entry name" value="Epoxide_hydrolase"/>
</dbReference>
<evidence type="ECO:0000259" key="9">
    <source>
        <dbReference type="Pfam" id="PF06441"/>
    </source>
</evidence>
<feature type="active site" description="Proton acceptor" evidence="7">
    <location>
        <position position="435"/>
    </location>
</feature>